<reference evidence="3 4" key="1">
    <citation type="submission" date="2015-04" db="EMBL/GenBank/DDBJ databases">
        <authorList>
            <person name="Syromyatnikov M.Y."/>
            <person name="Popov V.N."/>
        </authorList>
    </citation>
    <scope>NUCLEOTIDE SEQUENCE [LARGE SCALE GENOMIC DNA]</scope>
</reference>
<evidence type="ECO:0000313" key="4">
    <source>
        <dbReference type="Proteomes" id="UP000183832"/>
    </source>
</evidence>
<keyword evidence="4" id="KW-1185">Reference proteome</keyword>
<evidence type="ECO:0000256" key="1">
    <source>
        <dbReference type="SAM" id="MobiDB-lite"/>
    </source>
</evidence>
<dbReference type="OrthoDB" id="6624782at2759"/>
<proteinExistence type="predicted"/>
<dbReference type="Proteomes" id="UP000183832">
    <property type="component" value="Unassembled WGS sequence"/>
</dbReference>
<dbReference type="Gene3D" id="1.20.5.170">
    <property type="match status" value="1"/>
</dbReference>
<dbReference type="AlphaFoldDB" id="A0A1J1I0H7"/>
<dbReference type="Pfam" id="PF07716">
    <property type="entry name" value="bZIP_2"/>
    <property type="match status" value="1"/>
</dbReference>
<dbReference type="GO" id="GO:0005634">
    <property type="term" value="C:nucleus"/>
    <property type="evidence" value="ECO:0007669"/>
    <property type="project" value="UniProtKB-ARBA"/>
</dbReference>
<dbReference type="SUPFAM" id="SSF57959">
    <property type="entry name" value="Leucine zipper domain"/>
    <property type="match status" value="1"/>
</dbReference>
<protein>
    <submittedName>
        <fullName evidence="3">CLUMA_CG006530, isoform A</fullName>
    </submittedName>
</protein>
<feature type="region of interest" description="Disordered" evidence="1">
    <location>
        <begin position="466"/>
        <end position="488"/>
    </location>
</feature>
<sequence length="518" mass="59302">MYHIKLNGELISRSKCKHQAATLQKQLCNLNGNLTVPTDTSEQARNQLNLLKDIGIQSRERKLTQQTGQTELLENKTIIYQTLVFLPGPDLTESSRTSSELTKSIQNEPVITDTGQFWQVENLDDSITFLCEELLTPIALPAQSAHQGEELNTPTIDNHQKGFENYEYQSQKDDNAITLNKFIDNQDQVQEKLEIENTITKSINLNKEETTKENILNLDNIGELLSDGQMFQLDCDPTFFDSMNIEENLNNNIGLEQIKDLNIISDEFWTRAPVDIEIFSELPDSLFESSIMMEKKEEPLVITAPPSPVVEEAVEIKSENLDFDLIKYIIFGDNDELLTPVDEKGCPNFQPLIDEKKIVYKTDPEPSTSTKKIDIKQEESTPKSSEFEKNGKSLRRRAPKRRYSSDSDYSIKTSASSFNSNTQRLSKKKRGRPAKELITDLPTIDDFSHMPIEHASHLVLRIKNNEASRKSRMKSKSKQTAMEDECDRLESRQSRLKIKRNKLEGQIETLRRWLLGLN</sequence>
<organism evidence="3 4">
    <name type="scientific">Clunio marinus</name>
    <dbReference type="NCBI Taxonomy" id="568069"/>
    <lineage>
        <taxon>Eukaryota</taxon>
        <taxon>Metazoa</taxon>
        <taxon>Ecdysozoa</taxon>
        <taxon>Arthropoda</taxon>
        <taxon>Hexapoda</taxon>
        <taxon>Insecta</taxon>
        <taxon>Pterygota</taxon>
        <taxon>Neoptera</taxon>
        <taxon>Endopterygota</taxon>
        <taxon>Diptera</taxon>
        <taxon>Nematocera</taxon>
        <taxon>Chironomoidea</taxon>
        <taxon>Chironomidae</taxon>
        <taxon>Clunio</taxon>
    </lineage>
</organism>
<accession>A0A1J1I0H7</accession>
<name>A0A1J1I0H7_9DIPT</name>
<feature type="domain" description="BZIP" evidence="2">
    <location>
        <begin position="461"/>
        <end position="474"/>
    </location>
</feature>
<dbReference type="GO" id="GO:0003700">
    <property type="term" value="F:DNA-binding transcription factor activity"/>
    <property type="evidence" value="ECO:0007669"/>
    <property type="project" value="InterPro"/>
</dbReference>
<dbReference type="CDD" id="cd14686">
    <property type="entry name" value="bZIP"/>
    <property type="match status" value="1"/>
</dbReference>
<feature type="compositionally biased region" description="Basic residues" evidence="1">
    <location>
        <begin position="392"/>
        <end position="402"/>
    </location>
</feature>
<evidence type="ECO:0000313" key="3">
    <source>
        <dbReference type="EMBL" id="CRK93084.1"/>
    </source>
</evidence>
<evidence type="ECO:0000259" key="2">
    <source>
        <dbReference type="PROSITE" id="PS00036"/>
    </source>
</evidence>
<feature type="region of interest" description="Disordered" evidence="1">
    <location>
        <begin position="361"/>
        <end position="433"/>
    </location>
</feature>
<dbReference type="InterPro" id="IPR046347">
    <property type="entry name" value="bZIP_sf"/>
</dbReference>
<gene>
    <name evidence="3" type="ORF">CLUMA_CG006530</name>
</gene>
<dbReference type="InterPro" id="IPR004827">
    <property type="entry name" value="bZIP"/>
</dbReference>
<feature type="compositionally biased region" description="Polar residues" evidence="1">
    <location>
        <begin position="406"/>
        <end position="424"/>
    </location>
</feature>
<dbReference type="PROSITE" id="PS00036">
    <property type="entry name" value="BZIP_BASIC"/>
    <property type="match status" value="1"/>
</dbReference>
<dbReference type="EMBL" id="CVRI01000036">
    <property type="protein sequence ID" value="CRK93084.1"/>
    <property type="molecule type" value="Genomic_DNA"/>
</dbReference>
<feature type="compositionally biased region" description="Basic and acidic residues" evidence="1">
    <location>
        <begin position="371"/>
        <end position="391"/>
    </location>
</feature>